<evidence type="ECO:0000256" key="1">
    <source>
        <dbReference type="SAM" id="SignalP"/>
    </source>
</evidence>
<gene>
    <name evidence="2" type="ORF">TIFTF001_015312</name>
</gene>
<dbReference type="Proteomes" id="UP001187192">
    <property type="component" value="Unassembled WGS sequence"/>
</dbReference>
<proteinExistence type="predicted"/>
<sequence>MLLDSTVMILIAMRWLCGEGTRFDLFGHVVWLVTKVVLLKESYVCSKIDVPFRFPVVGIWNDCGLCFHQVQWSVGQYIEIYWWGLKKTIVMRYAVEPGMPPMRMQCDTDYVAEVIPPEVGESNHIPVQLFRDGGHSDKAVQLVTINNLIISYPIPPPISSPIVGLDLHMKDGLEEQDELLNKDLDMNHDDCNTGELNVTDAARDSNERSIAGNIGAQSIVNRTRTQSVHFKVKRSTTTLLHVVCIDNEKCLWQLRATRMKGRELFVVKRYDDVHTCSIEIVQGHHHQVKSWMIGECVKAKYLDPTNTSYRPRKIIRDMHDEFGVSFNFLRT</sequence>
<evidence type="ECO:0000313" key="3">
    <source>
        <dbReference type="Proteomes" id="UP001187192"/>
    </source>
</evidence>
<keyword evidence="1" id="KW-0732">Signal</keyword>
<evidence type="ECO:0000313" key="2">
    <source>
        <dbReference type="EMBL" id="GMN46128.1"/>
    </source>
</evidence>
<dbReference type="EMBL" id="BTGU01000022">
    <property type="protein sequence ID" value="GMN46128.1"/>
    <property type="molecule type" value="Genomic_DNA"/>
</dbReference>
<organism evidence="2 3">
    <name type="scientific">Ficus carica</name>
    <name type="common">Common fig</name>
    <dbReference type="NCBI Taxonomy" id="3494"/>
    <lineage>
        <taxon>Eukaryota</taxon>
        <taxon>Viridiplantae</taxon>
        <taxon>Streptophyta</taxon>
        <taxon>Embryophyta</taxon>
        <taxon>Tracheophyta</taxon>
        <taxon>Spermatophyta</taxon>
        <taxon>Magnoliopsida</taxon>
        <taxon>eudicotyledons</taxon>
        <taxon>Gunneridae</taxon>
        <taxon>Pentapetalae</taxon>
        <taxon>rosids</taxon>
        <taxon>fabids</taxon>
        <taxon>Rosales</taxon>
        <taxon>Moraceae</taxon>
        <taxon>Ficeae</taxon>
        <taxon>Ficus</taxon>
    </lineage>
</organism>
<dbReference type="AlphaFoldDB" id="A0AA88A100"/>
<name>A0AA88A100_FICCA</name>
<keyword evidence="3" id="KW-1185">Reference proteome</keyword>
<accession>A0AA88A100</accession>
<evidence type="ECO:0008006" key="4">
    <source>
        <dbReference type="Google" id="ProtNLM"/>
    </source>
</evidence>
<feature type="chain" id="PRO_5041650167" description="Transposase MuDR plant domain-containing protein" evidence="1">
    <location>
        <begin position="21"/>
        <end position="331"/>
    </location>
</feature>
<feature type="signal peptide" evidence="1">
    <location>
        <begin position="1"/>
        <end position="20"/>
    </location>
</feature>
<protein>
    <recommendedName>
        <fullName evidence="4">Transposase MuDR plant domain-containing protein</fullName>
    </recommendedName>
</protein>
<reference evidence="2" key="1">
    <citation type="submission" date="2023-07" db="EMBL/GenBank/DDBJ databases">
        <title>draft genome sequence of fig (Ficus carica).</title>
        <authorList>
            <person name="Takahashi T."/>
            <person name="Nishimura K."/>
        </authorList>
    </citation>
    <scope>NUCLEOTIDE SEQUENCE</scope>
</reference>
<comment type="caution">
    <text evidence="2">The sequence shown here is derived from an EMBL/GenBank/DDBJ whole genome shotgun (WGS) entry which is preliminary data.</text>
</comment>